<evidence type="ECO:0000256" key="1">
    <source>
        <dbReference type="ARBA" id="ARBA00006739"/>
    </source>
</evidence>
<evidence type="ECO:0000256" key="3">
    <source>
        <dbReference type="ARBA" id="ARBA00022679"/>
    </source>
</evidence>
<evidence type="ECO:0000259" key="4">
    <source>
        <dbReference type="Pfam" id="PF00535"/>
    </source>
</evidence>
<proteinExistence type="inferred from homology"/>
<evidence type="ECO:0000256" key="2">
    <source>
        <dbReference type="ARBA" id="ARBA00022676"/>
    </source>
</evidence>
<dbReference type="Pfam" id="PF00535">
    <property type="entry name" value="Glycos_transf_2"/>
    <property type="match status" value="1"/>
</dbReference>
<dbReference type="InterPro" id="IPR029044">
    <property type="entry name" value="Nucleotide-diphossugar_trans"/>
</dbReference>
<feature type="domain" description="Glycosyltransferase 2-like" evidence="4">
    <location>
        <begin position="6"/>
        <end position="129"/>
    </location>
</feature>
<evidence type="ECO:0000313" key="6">
    <source>
        <dbReference type="Proteomes" id="UP000178023"/>
    </source>
</evidence>
<dbReference type="PANTHER" id="PTHR43179:SF12">
    <property type="entry name" value="GALACTOFURANOSYLTRANSFERASE GLFT2"/>
    <property type="match status" value="1"/>
</dbReference>
<dbReference type="Proteomes" id="UP000178023">
    <property type="component" value="Unassembled WGS sequence"/>
</dbReference>
<keyword evidence="3" id="KW-0808">Transferase</keyword>
<name>A0A1F8EZ58_9BACT</name>
<evidence type="ECO:0000313" key="5">
    <source>
        <dbReference type="EMBL" id="OGN06151.1"/>
    </source>
</evidence>
<dbReference type="EMBL" id="MGJL01000040">
    <property type="protein sequence ID" value="OGN06151.1"/>
    <property type="molecule type" value="Genomic_DNA"/>
</dbReference>
<comment type="similarity">
    <text evidence="1">Belongs to the glycosyltransferase 2 family.</text>
</comment>
<protein>
    <recommendedName>
        <fullName evidence="4">Glycosyltransferase 2-like domain-containing protein</fullName>
    </recommendedName>
</protein>
<dbReference type="AlphaFoldDB" id="A0A1F8EZ58"/>
<dbReference type="PANTHER" id="PTHR43179">
    <property type="entry name" value="RHAMNOSYLTRANSFERASE WBBL"/>
    <property type="match status" value="1"/>
</dbReference>
<sequence>MVTINLVVYDGEKYLRHVLDSVLAQTYPHELIELNIFDNNSSDKTKEIATSYKLRTTNFANFSLVESRENLGMWPGQEKALESSHGKYVVALSVDIILDKDFVKNTVEAMEKDEKIGALQPKLYQWSLTNLDPSAHILKPKIIDTVGFQIFRSRKITNIGHGQEDRGQFNEQKGVFAVEGAVPVLRREALESVRIDGRIIDHDYFWYGDDLDLLWRMRLFGWKQVYNPQVIAWHDRSTTKGVSHNWLGYFRRVKERRKIPIKKRRLDWSNVRFTIIKNDYIINMLKDLPRIAAREIAVLGYTLLFEPMVLLEAGRFFRLLPRMLKCRAQIMKLAKATPQEMRKWLK</sequence>
<keyword evidence="2" id="KW-0328">Glycosyltransferase</keyword>
<dbReference type="GO" id="GO:0016757">
    <property type="term" value="F:glycosyltransferase activity"/>
    <property type="evidence" value="ECO:0007669"/>
    <property type="project" value="UniProtKB-KW"/>
</dbReference>
<comment type="caution">
    <text evidence="5">The sequence shown here is derived from an EMBL/GenBank/DDBJ whole genome shotgun (WGS) entry which is preliminary data.</text>
</comment>
<dbReference type="SUPFAM" id="SSF53448">
    <property type="entry name" value="Nucleotide-diphospho-sugar transferases"/>
    <property type="match status" value="1"/>
</dbReference>
<reference evidence="5 6" key="1">
    <citation type="journal article" date="2016" name="Nat. Commun.">
        <title>Thousands of microbial genomes shed light on interconnected biogeochemical processes in an aquifer system.</title>
        <authorList>
            <person name="Anantharaman K."/>
            <person name="Brown C.T."/>
            <person name="Hug L.A."/>
            <person name="Sharon I."/>
            <person name="Castelle C.J."/>
            <person name="Probst A.J."/>
            <person name="Thomas B.C."/>
            <person name="Singh A."/>
            <person name="Wilkins M.J."/>
            <person name="Karaoz U."/>
            <person name="Brodie E.L."/>
            <person name="Williams K.H."/>
            <person name="Hubbard S.S."/>
            <person name="Banfield J.F."/>
        </authorList>
    </citation>
    <scope>NUCLEOTIDE SEQUENCE [LARGE SCALE GENOMIC DNA]</scope>
</reference>
<organism evidence="5 6">
    <name type="scientific">Candidatus Yanofskybacteria bacterium RIFCSPHIGHO2_01_FULL_45_42</name>
    <dbReference type="NCBI Taxonomy" id="1802671"/>
    <lineage>
        <taxon>Bacteria</taxon>
        <taxon>Candidatus Yanofskyibacteriota</taxon>
    </lineage>
</organism>
<dbReference type="InterPro" id="IPR001173">
    <property type="entry name" value="Glyco_trans_2-like"/>
</dbReference>
<dbReference type="Gene3D" id="3.90.550.10">
    <property type="entry name" value="Spore Coat Polysaccharide Biosynthesis Protein SpsA, Chain A"/>
    <property type="match status" value="1"/>
</dbReference>
<gene>
    <name evidence="5" type="ORF">A2750_03645</name>
</gene>
<accession>A0A1F8EZ58</accession>